<dbReference type="Gene3D" id="1.20.1640.10">
    <property type="entry name" value="Multidrug efflux transporter AcrB transmembrane domain"/>
    <property type="match status" value="2"/>
</dbReference>
<dbReference type="InterPro" id="IPR000731">
    <property type="entry name" value="SSD"/>
</dbReference>
<feature type="domain" description="SSD" evidence="7">
    <location>
        <begin position="547"/>
        <end position="708"/>
    </location>
</feature>
<feature type="transmembrane region" description="Helical" evidence="6">
    <location>
        <begin position="264"/>
        <end position="285"/>
    </location>
</feature>
<feature type="transmembrane region" description="Helical" evidence="6">
    <location>
        <begin position="234"/>
        <end position="258"/>
    </location>
</feature>
<protein>
    <recommendedName>
        <fullName evidence="7">SSD domain-containing protein</fullName>
    </recommendedName>
</protein>
<dbReference type="InterPro" id="IPR004869">
    <property type="entry name" value="MMPL_dom"/>
</dbReference>
<evidence type="ECO:0000256" key="6">
    <source>
        <dbReference type="SAM" id="Phobius"/>
    </source>
</evidence>
<dbReference type="EMBL" id="BAABHW010000001">
    <property type="protein sequence ID" value="GAA5066294.1"/>
    <property type="molecule type" value="Genomic_DNA"/>
</dbReference>
<evidence type="ECO:0000256" key="3">
    <source>
        <dbReference type="ARBA" id="ARBA00022692"/>
    </source>
</evidence>
<dbReference type="Proteomes" id="UP001499910">
    <property type="component" value="Unassembled WGS sequence"/>
</dbReference>
<proteinExistence type="predicted"/>
<evidence type="ECO:0000256" key="4">
    <source>
        <dbReference type="ARBA" id="ARBA00022989"/>
    </source>
</evidence>
<dbReference type="Pfam" id="PF03176">
    <property type="entry name" value="MMPL"/>
    <property type="match status" value="2"/>
</dbReference>
<sequence>MEPMAKRPGPRAGPARWIVAALLLISAALAAYTASAWLYIETDASKTVRGGSPAFTRFTDLEDRFGMPSEDEVLVVSAADLGSADAFLALEDLVVELQLSPSVRGVISIFSITGPDGAPLLAAPDYTDLEPGERLDRLRAESAIAQRFLAEDRGTTLVLVLPDLALAEPQRITELNDVIEIAGGPIEVQLLGLPALNREVSAAIVSDLAFFVPLGAVLCLLVAALLFRSPRALVVCAVAPALSITWTVGIVALTGTAFTPMVTLVPVVIITLGIADSVHVYHAILARLNERQDLSAAIATGMRETMPAVAVTSGTTAAAFLSVLVVGSETLRTLAWVGSLGLFLTFVALNLSMPLIVRAMHRSNGGTHVDPGVSAAENVAFALFARPRLMRSIAAGLLGLLLIVQTFTERGFDVMEFVPHRSEFRAALDQLEAAVPGSNQSYVVIEGTDGTPTLSDAEADRIGAVAEAVFGEGAAFPLDAAQMETSDALTARFVARDGSGFALPVPGPLSVDWRETLARSTEIEASLDAAGLSDVTHVTGYTHMLSIELPMIVSQLRTAFYLAVGIITLATIILMRSVMLAIAALIPNIIPILGAEAWLVLTGATLTLVEAVALTIAFGIAVDDTTHILNRIRLAMRRAGTSVNEAVVQALREATRPIVATSLILLAGFGAASLSTLPSVSSFCQLAAIATALALLADLALLPSLVTAFWRR</sequence>
<feature type="domain" description="SSD" evidence="7">
    <location>
        <begin position="238"/>
        <end position="359"/>
    </location>
</feature>
<feature type="transmembrane region" description="Helical" evidence="6">
    <location>
        <begin position="559"/>
        <end position="586"/>
    </location>
</feature>
<accession>A0ABP9KX19</accession>
<feature type="transmembrane region" description="Helical" evidence="6">
    <location>
        <begin position="333"/>
        <end position="353"/>
    </location>
</feature>
<evidence type="ECO:0000313" key="9">
    <source>
        <dbReference type="Proteomes" id="UP001499910"/>
    </source>
</evidence>
<name>A0ABP9KX19_9RHOB</name>
<gene>
    <name evidence="8" type="ORF">GCM10023209_04730</name>
</gene>
<organism evidence="8 9">
    <name type="scientific">[Roseibacterium] beibuensis</name>
    <dbReference type="NCBI Taxonomy" id="1193142"/>
    <lineage>
        <taxon>Bacteria</taxon>
        <taxon>Pseudomonadati</taxon>
        <taxon>Pseudomonadota</taxon>
        <taxon>Alphaproteobacteria</taxon>
        <taxon>Rhodobacterales</taxon>
        <taxon>Roseobacteraceae</taxon>
        <taxon>Roseicyclus</taxon>
    </lineage>
</organism>
<evidence type="ECO:0000256" key="5">
    <source>
        <dbReference type="ARBA" id="ARBA00023136"/>
    </source>
</evidence>
<dbReference type="RefSeq" id="WP_259546875.1">
    <property type="nucleotide sequence ID" value="NZ_JANXIR010000001.1"/>
</dbReference>
<keyword evidence="4 6" id="KW-1133">Transmembrane helix</keyword>
<reference evidence="9" key="1">
    <citation type="journal article" date="2019" name="Int. J. Syst. Evol. Microbiol.">
        <title>The Global Catalogue of Microorganisms (GCM) 10K type strain sequencing project: providing services to taxonomists for standard genome sequencing and annotation.</title>
        <authorList>
            <consortium name="The Broad Institute Genomics Platform"/>
            <consortium name="The Broad Institute Genome Sequencing Center for Infectious Disease"/>
            <person name="Wu L."/>
            <person name="Ma J."/>
        </authorList>
    </citation>
    <scope>NUCLEOTIDE SEQUENCE [LARGE SCALE GENOMIC DNA]</scope>
    <source>
        <strain evidence="9">JCM 18015</strain>
    </source>
</reference>
<comment type="caution">
    <text evidence="8">The sequence shown here is derived from an EMBL/GenBank/DDBJ whole genome shotgun (WGS) entry which is preliminary data.</text>
</comment>
<dbReference type="InterPro" id="IPR050545">
    <property type="entry name" value="Mycobact_MmpL"/>
</dbReference>
<evidence type="ECO:0000313" key="8">
    <source>
        <dbReference type="EMBL" id="GAA5066294.1"/>
    </source>
</evidence>
<feature type="transmembrane region" description="Helical" evidence="6">
    <location>
        <begin position="306"/>
        <end position="327"/>
    </location>
</feature>
<dbReference type="PROSITE" id="PS50156">
    <property type="entry name" value="SSD"/>
    <property type="match status" value="2"/>
</dbReference>
<feature type="transmembrane region" description="Helical" evidence="6">
    <location>
        <begin position="598"/>
        <end position="622"/>
    </location>
</feature>
<evidence type="ECO:0000256" key="1">
    <source>
        <dbReference type="ARBA" id="ARBA00004651"/>
    </source>
</evidence>
<evidence type="ECO:0000259" key="7">
    <source>
        <dbReference type="PROSITE" id="PS50156"/>
    </source>
</evidence>
<keyword evidence="9" id="KW-1185">Reference proteome</keyword>
<keyword evidence="5 6" id="KW-0472">Membrane</keyword>
<feature type="transmembrane region" description="Helical" evidence="6">
    <location>
        <begin position="686"/>
        <end position="710"/>
    </location>
</feature>
<evidence type="ECO:0000256" key="2">
    <source>
        <dbReference type="ARBA" id="ARBA00022475"/>
    </source>
</evidence>
<feature type="transmembrane region" description="Helical" evidence="6">
    <location>
        <begin position="208"/>
        <end position="227"/>
    </location>
</feature>
<feature type="transmembrane region" description="Helical" evidence="6">
    <location>
        <begin position="658"/>
        <end position="680"/>
    </location>
</feature>
<comment type="subcellular location">
    <subcellularLocation>
        <location evidence="1">Cell membrane</location>
        <topology evidence="1">Multi-pass membrane protein</topology>
    </subcellularLocation>
</comment>
<dbReference type="PANTHER" id="PTHR33406:SF12">
    <property type="entry name" value="BLR2997 PROTEIN"/>
    <property type="match status" value="1"/>
</dbReference>
<keyword evidence="3 6" id="KW-0812">Transmembrane</keyword>
<dbReference type="PANTHER" id="PTHR33406">
    <property type="entry name" value="MEMBRANE PROTEIN MJ1562-RELATED"/>
    <property type="match status" value="1"/>
</dbReference>
<keyword evidence="2" id="KW-1003">Cell membrane</keyword>
<dbReference type="SUPFAM" id="SSF82866">
    <property type="entry name" value="Multidrug efflux transporter AcrB transmembrane domain"/>
    <property type="match status" value="2"/>
</dbReference>